<dbReference type="Proteomes" id="UP000198508">
    <property type="component" value="Unassembled WGS sequence"/>
</dbReference>
<organism evidence="1 2">
    <name type="scientific">Enterocloster lavalensis</name>
    <dbReference type="NCBI Taxonomy" id="460384"/>
    <lineage>
        <taxon>Bacteria</taxon>
        <taxon>Bacillati</taxon>
        <taxon>Bacillota</taxon>
        <taxon>Clostridia</taxon>
        <taxon>Lachnospirales</taxon>
        <taxon>Lachnospiraceae</taxon>
        <taxon>Enterocloster</taxon>
    </lineage>
</organism>
<evidence type="ECO:0000313" key="1">
    <source>
        <dbReference type="EMBL" id="SET28443.1"/>
    </source>
</evidence>
<dbReference type="RefSeq" id="WP_092361245.1">
    <property type="nucleotide sequence ID" value="NZ_FOIM01000004.1"/>
</dbReference>
<evidence type="ECO:0008006" key="3">
    <source>
        <dbReference type="Google" id="ProtNLM"/>
    </source>
</evidence>
<dbReference type="AlphaFoldDB" id="A0A1I0D8A6"/>
<reference evidence="2" key="1">
    <citation type="submission" date="2016-10" db="EMBL/GenBank/DDBJ databases">
        <authorList>
            <person name="Varghese N."/>
            <person name="Submissions S."/>
        </authorList>
    </citation>
    <scope>NUCLEOTIDE SEQUENCE [LARGE SCALE GENOMIC DNA]</scope>
    <source>
        <strain evidence="2">NLAE-zl-G277</strain>
    </source>
</reference>
<proteinExistence type="predicted"/>
<dbReference type="STRING" id="460384.SAMN05216313_10448"/>
<keyword evidence="2" id="KW-1185">Reference proteome</keyword>
<evidence type="ECO:0000313" key="2">
    <source>
        <dbReference type="Proteomes" id="UP000198508"/>
    </source>
</evidence>
<gene>
    <name evidence="1" type="ORF">SAMN05216313_10448</name>
</gene>
<accession>A0A1I0D8A6</accession>
<dbReference type="EMBL" id="FOIM01000004">
    <property type="protein sequence ID" value="SET28443.1"/>
    <property type="molecule type" value="Genomic_DNA"/>
</dbReference>
<protein>
    <recommendedName>
        <fullName evidence="3">SipW-cognate class signal peptide</fullName>
    </recommendedName>
</protein>
<dbReference type="GeneID" id="93276353"/>
<name>A0A1I0D8A6_9FIRM</name>
<sequence>MKKSIFGKIGAAAVVLTLVTSSLVGGTFAKYTSSASASGKVTAAKWTVNFTDGDNAAYTDSSTISLLGSGENNTVIPGDNGEIAININGAGTEVGFDYTVKITNRTGDLGAVQFYTDSAHQNLIDNTNGFTKHIAYEAGNEAMKANEVIYWAIPEETGAEGVEGKSCEFKLELTAVQKPDEKPVEGN</sequence>